<dbReference type="STRING" id="1348624.GCA_001591545_01952"/>
<gene>
    <name evidence="3" type="ORF">NCTC4824_02904</name>
</gene>
<dbReference type="RefSeq" id="WP_066140341.1">
    <property type="nucleotide sequence ID" value="NZ_CBCSGM010000001.1"/>
</dbReference>
<dbReference type="KEGG" id="blen:NCTC4824_02904"/>
<feature type="domain" description="Tyr recombinase" evidence="2">
    <location>
        <begin position="1"/>
        <end position="194"/>
    </location>
</feature>
<dbReference type="InterPro" id="IPR013762">
    <property type="entry name" value="Integrase-like_cat_sf"/>
</dbReference>
<dbReference type="CDD" id="cd01189">
    <property type="entry name" value="INT_ICEBs1_C_like"/>
    <property type="match status" value="1"/>
</dbReference>
<sequence length="205" mass="24056">MEHIFKEMKSEPLRWQVFISLALACGFRRGENLGLELDHIFWKENQIKIDQSIVRGEGGKPVIKDPKSFASERIVTVPESIMLLTKQLYMELAKERDLAKDRWVEEKHNWLFCNVDGTHYYPTTPTTWWRRFTTRKKIRYIRLHDRRHTSATLLINQGVHAKIISERLGHADIRITMDTYGKVLQPADKAAADKIDHIFASRNTQ</sequence>
<dbReference type="GO" id="GO:0006310">
    <property type="term" value="P:DNA recombination"/>
    <property type="evidence" value="ECO:0007669"/>
    <property type="project" value="UniProtKB-KW"/>
</dbReference>
<dbReference type="GO" id="GO:0015074">
    <property type="term" value="P:DNA integration"/>
    <property type="evidence" value="ECO:0007669"/>
    <property type="project" value="InterPro"/>
</dbReference>
<dbReference type="InterPro" id="IPR002104">
    <property type="entry name" value="Integrase_catalytic"/>
</dbReference>
<dbReference type="Pfam" id="PF00589">
    <property type="entry name" value="Phage_integrase"/>
    <property type="match status" value="1"/>
</dbReference>
<dbReference type="Proteomes" id="UP000249134">
    <property type="component" value="Chromosome 1"/>
</dbReference>
<name>A0A2X4WSY5_LEDLE</name>
<accession>A0A2X4WSY5</accession>
<organism evidence="3 4">
    <name type="scientific">Lederbergia lenta</name>
    <name type="common">Bacillus lentus</name>
    <dbReference type="NCBI Taxonomy" id="1467"/>
    <lineage>
        <taxon>Bacteria</taxon>
        <taxon>Bacillati</taxon>
        <taxon>Bacillota</taxon>
        <taxon>Bacilli</taxon>
        <taxon>Bacillales</taxon>
        <taxon>Bacillaceae</taxon>
        <taxon>Lederbergia</taxon>
    </lineage>
</organism>
<evidence type="ECO:0000313" key="4">
    <source>
        <dbReference type="Proteomes" id="UP000249134"/>
    </source>
</evidence>
<dbReference type="PROSITE" id="PS51257">
    <property type="entry name" value="PROKAR_LIPOPROTEIN"/>
    <property type="match status" value="1"/>
</dbReference>
<dbReference type="PANTHER" id="PTHR30349:SF64">
    <property type="entry name" value="PROPHAGE INTEGRASE INTD-RELATED"/>
    <property type="match status" value="1"/>
</dbReference>
<dbReference type="GO" id="GO:0003677">
    <property type="term" value="F:DNA binding"/>
    <property type="evidence" value="ECO:0007669"/>
    <property type="project" value="InterPro"/>
</dbReference>
<evidence type="ECO:0000256" key="1">
    <source>
        <dbReference type="ARBA" id="ARBA00023172"/>
    </source>
</evidence>
<evidence type="ECO:0000259" key="2">
    <source>
        <dbReference type="PROSITE" id="PS51898"/>
    </source>
</evidence>
<keyword evidence="1" id="KW-0233">DNA recombination</keyword>
<proteinExistence type="predicted"/>
<dbReference type="Gene3D" id="1.10.443.10">
    <property type="entry name" value="Intergrase catalytic core"/>
    <property type="match status" value="1"/>
</dbReference>
<dbReference type="InterPro" id="IPR011010">
    <property type="entry name" value="DNA_brk_join_enz"/>
</dbReference>
<dbReference type="PANTHER" id="PTHR30349">
    <property type="entry name" value="PHAGE INTEGRASE-RELATED"/>
    <property type="match status" value="1"/>
</dbReference>
<reference evidence="3 4" key="1">
    <citation type="submission" date="2018-06" db="EMBL/GenBank/DDBJ databases">
        <authorList>
            <consortium name="Pathogen Informatics"/>
            <person name="Doyle S."/>
        </authorList>
    </citation>
    <scope>NUCLEOTIDE SEQUENCE [LARGE SCALE GENOMIC DNA]</scope>
    <source>
        <strain evidence="3 4">NCTC4824</strain>
    </source>
</reference>
<dbReference type="PROSITE" id="PS51898">
    <property type="entry name" value="TYR_RECOMBINASE"/>
    <property type="match status" value="1"/>
</dbReference>
<protein>
    <submittedName>
        <fullName evidence="3">Integrase family protein</fullName>
    </submittedName>
</protein>
<dbReference type="EMBL" id="LS483476">
    <property type="protein sequence ID" value="SQI60740.1"/>
    <property type="molecule type" value="Genomic_DNA"/>
</dbReference>
<dbReference type="InterPro" id="IPR050090">
    <property type="entry name" value="Tyrosine_recombinase_XerCD"/>
</dbReference>
<dbReference type="SUPFAM" id="SSF56349">
    <property type="entry name" value="DNA breaking-rejoining enzymes"/>
    <property type="match status" value="1"/>
</dbReference>
<evidence type="ECO:0000313" key="3">
    <source>
        <dbReference type="EMBL" id="SQI60740.1"/>
    </source>
</evidence>
<keyword evidence="4" id="KW-1185">Reference proteome</keyword>
<dbReference type="AlphaFoldDB" id="A0A2X4WSY5"/>